<sequence length="232" mass="25506">MAVFVCVHGAFQGGWVWSKTAAALRDAGHAVFTPTLTGMGERVHVRGRHMGLETYVQDVENVILYEQLSDVILVSHSYSGMITPAVCERVPGRVRRLVFVDAVLPEPGLSFAEVAGPEFVRVLSSHCNGAEVRPWPMPMFGLPEGEKSRSFVERLAPIPSAAFRDASTAPRESAWPAPYFIRCTKTKNPLLARMAAHARERGFGYAEISSDHNPMTTDPLRLAKALCETIED</sequence>
<protein>
    <submittedName>
        <fullName evidence="2">Alpha/beta hydrolase</fullName>
    </submittedName>
</protein>
<dbReference type="GO" id="GO:0009694">
    <property type="term" value="P:jasmonic acid metabolic process"/>
    <property type="evidence" value="ECO:0007669"/>
    <property type="project" value="TreeGrafter"/>
</dbReference>
<keyword evidence="2" id="KW-0378">Hydrolase</keyword>
<dbReference type="Pfam" id="PF12697">
    <property type="entry name" value="Abhydrolase_6"/>
    <property type="match status" value="1"/>
</dbReference>
<dbReference type="PANTHER" id="PTHR10992">
    <property type="entry name" value="METHYLESTERASE FAMILY MEMBER"/>
    <property type="match status" value="1"/>
</dbReference>
<gene>
    <name evidence="2" type="ORF">G3N56_05760</name>
</gene>
<dbReference type="RefSeq" id="WP_163301304.1">
    <property type="nucleotide sequence ID" value="NZ_JAAGRQ010000016.1"/>
</dbReference>
<evidence type="ECO:0000313" key="3">
    <source>
        <dbReference type="Proteomes" id="UP000469724"/>
    </source>
</evidence>
<keyword evidence="3" id="KW-1185">Reference proteome</keyword>
<dbReference type="InterPro" id="IPR029058">
    <property type="entry name" value="AB_hydrolase_fold"/>
</dbReference>
<dbReference type="InterPro" id="IPR000073">
    <property type="entry name" value="AB_hydrolase_1"/>
</dbReference>
<dbReference type="Proteomes" id="UP000469724">
    <property type="component" value="Unassembled WGS sequence"/>
</dbReference>
<dbReference type="GO" id="GO:0009696">
    <property type="term" value="P:salicylic acid metabolic process"/>
    <property type="evidence" value="ECO:0007669"/>
    <property type="project" value="TreeGrafter"/>
</dbReference>
<evidence type="ECO:0000313" key="2">
    <source>
        <dbReference type="EMBL" id="NDY56251.1"/>
    </source>
</evidence>
<organism evidence="2 3">
    <name type="scientific">Desulfolutivibrio sulfodismutans</name>
    <dbReference type="NCBI Taxonomy" id="63561"/>
    <lineage>
        <taxon>Bacteria</taxon>
        <taxon>Pseudomonadati</taxon>
        <taxon>Thermodesulfobacteriota</taxon>
        <taxon>Desulfovibrionia</taxon>
        <taxon>Desulfovibrionales</taxon>
        <taxon>Desulfovibrionaceae</taxon>
        <taxon>Desulfolutivibrio</taxon>
    </lineage>
</organism>
<comment type="caution">
    <text evidence="2">The sequence shown here is derived from an EMBL/GenBank/DDBJ whole genome shotgun (WGS) entry which is preliminary data.</text>
</comment>
<dbReference type="GO" id="GO:0080032">
    <property type="term" value="F:methyl jasmonate esterase activity"/>
    <property type="evidence" value="ECO:0007669"/>
    <property type="project" value="TreeGrafter"/>
</dbReference>
<reference evidence="2 3" key="1">
    <citation type="submission" date="2020-02" db="EMBL/GenBank/DDBJ databases">
        <title>Comparative genomics of sulfur disproportionating microorganisms.</title>
        <authorList>
            <person name="Ward L.M."/>
            <person name="Bertran E."/>
            <person name="Johnston D.T."/>
        </authorList>
    </citation>
    <scope>NUCLEOTIDE SEQUENCE [LARGE SCALE GENOMIC DNA]</scope>
    <source>
        <strain evidence="2 3">DSM 3696</strain>
    </source>
</reference>
<dbReference type="PANTHER" id="PTHR10992:SF1066">
    <property type="entry name" value="METHYL JASMONATE ESTERASE 1"/>
    <property type="match status" value="1"/>
</dbReference>
<name>A0A7K3NJ66_9BACT</name>
<dbReference type="InterPro" id="IPR045889">
    <property type="entry name" value="MES/HNL"/>
</dbReference>
<dbReference type="SUPFAM" id="SSF53474">
    <property type="entry name" value="alpha/beta-Hydrolases"/>
    <property type="match status" value="1"/>
</dbReference>
<dbReference type="Gene3D" id="3.40.50.1820">
    <property type="entry name" value="alpha/beta hydrolase"/>
    <property type="match status" value="1"/>
</dbReference>
<accession>A0A7K3NJ66</accession>
<dbReference type="AlphaFoldDB" id="A0A7K3NJ66"/>
<feature type="domain" description="AB hydrolase-1" evidence="1">
    <location>
        <begin position="4"/>
        <end position="225"/>
    </location>
</feature>
<dbReference type="EMBL" id="JAAGRQ010000016">
    <property type="protein sequence ID" value="NDY56251.1"/>
    <property type="molecule type" value="Genomic_DNA"/>
</dbReference>
<dbReference type="GO" id="GO:0080031">
    <property type="term" value="F:methyl salicylate esterase activity"/>
    <property type="evidence" value="ECO:0007669"/>
    <property type="project" value="TreeGrafter"/>
</dbReference>
<dbReference type="GO" id="GO:0080030">
    <property type="term" value="F:methyl indole-3-acetate esterase activity"/>
    <property type="evidence" value="ECO:0007669"/>
    <property type="project" value="TreeGrafter"/>
</dbReference>
<evidence type="ECO:0000259" key="1">
    <source>
        <dbReference type="Pfam" id="PF12697"/>
    </source>
</evidence>
<proteinExistence type="predicted"/>